<dbReference type="VEuPathDB" id="FungiDB:MAPG_01501"/>
<dbReference type="Proteomes" id="UP000011715">
    <property type="component" value="Unassembled WGS sequence"/>
</dbReference>
<dbReference type="EMBL" id="ADBL01000361">
    <property type="status" value="NOT_ANNOTATED_CDS"/>
    <property type="molecule type" value="Genomic_DNA"/>
</dbReference>
<organism evidence="3 4">
    <name type="scientific">Magnaporthiopsis poae (strain ATCC 64411 / 73-15)</name>
    <name type="common">Kentucky bluegrass fungus</name>
    <name type="synonym">Magnaporthe poae</name>
    <dbReference type="NCBI Taxonomy" id="644358"/>
    <lineage>
        <taxon>Eukaryota</taxon>
        <taxon>Fungi</taxon>
        <taxon>Dikarya</taxon>
        <taxon>Ascomycota</taxon>
        <taxon>Pezizomycotina</taxon>
        <taxon>Sordariomycetes</taxon>
        <taxon>Sordariomycetidae</taxon>
        <taxon>Magnaporthales</taxon>
        <taxon>Magnaporthaceae</taxon>
        <taxon>Magnaporthiopsis</taxon>
    </lineage>
</organism>
<dbReference type="EnsemblFungi" id="MAPG_01501T0">
    <property type="protein sequence ID" value="MAPG_01501T0"/>
    <property type="gene ID" value="MAPG_01501"/>
</dbReference>
<keyword evidence="4" id="KW-1185">Reference proteome</keyword>
<feature type="compositionally biased region" description="Polar residues" evidence="1">
    <location>
        <begin position="1"/>
        <end position="17"/>
    </location>
</feature>
<reference evidence="2" key="2">
    <citation type="submission" date="2010-05" db="EMBL/GenBank/DDBJ databases">
        <title>The Genome Sequence of Magnaporthe poae strain ATCC 64411.</title>
        <authorList>
            <consortium name="The Broad Institute Genome Sequencing Platform"/>
            <consortium name="Broad Institute Genome Sequencing Center for Infectious Disease"/>
            <person name="Ma L.-J."/>
            <person name="Dead R."/>
            <person name="Young S."/>
            <person name="Zeng Q."/>
            <person name="Koehrsen M."/>
            <person name="Alvarado L."/>
            <person name="Berlin A."/>
            <person name="Chapman S.B."/>
            <person name="Chen Z."/>
            <person name="Freedman E."/>
            <person name="Gellesch M."/>
            <person name="Goldberg J."/>
            <person name="Griggs A."/>
            <person name="Gujja S."/>
            <person name="Heilman E.R."/>
            <person name="Heiman D."/>
            <person name="Hepburn T."/>
            <person name="Howarth C."/>
            <person name="Jen D."/>
            <person name="Larson L."/>
            <person name="Mehta T."/>
            <person name="Neiman D."/>
            <person name="Pearson M."/>
            <person name="Roberts A."/>
            <person name="Saif S."/>
            <person name="Shea T."/>
            <person name="Shenoy N."/>
            <person name="Sisk P."/>
            <person name="Stolte C."/>
            <person name="Sykes S."/>
            <person name="Walk T."/>
            <person name="White J."/>
            <person name="Yandava C."/>
            <person name="Haas B."/>
            <person name="Nusbaum C."/>
            <person name="Birren B."/>
        </authorList>
    </citation>
    <scope>NUCLEOTIDE SEQUENCE</scope>
    <source>
        <strain evidence="2">ATCC 64411</strain>
    </source>
</reference>
<dbReference type="EMBL" id="GL876966">
    <property type="protein sequence ID" value="KLU82429.1"/>
    <property type="molecule type" value="Genomic_DNA"/>
</dbReference>
<reference evidence="3" key="5">
    <citation type="submission" date="2015-06" db="UniProtKB">
        <authorList>
            <consortium name="EnsemblFungi"/>
        </authorList>
    </citation>
    <scope>IDENTIFICATION</scope>
    <source>
        <strain evidence="3">ATCC 64411</strain>
    </source>
</reference>
<evidence type="ECO:0000313" key="2">
    <source>
        <dbReference type="EMBL" id="KLU82429.1"/>
    </source>
</evidence>
<feature type="region of interest" description="Disordered" evidence="1">
    <location>
        <begin position="1"/>
        <end position="54"/>
    </location>
</feature>
<reference evidence="3" key="4">
    <citation type="journal article" date="2015" name="G3 (Bethesda)">
        <title>Genome sequences of three phytopathogenic species of the Magnaporthaceae family of fungi.</title>
        <authorList>
            <person name="Okagaki L.H."/>
            <person name="Nunes C.C."/>
            <person name="Sailsbery J."/>
            <person name="Clay B."/>
            <person name="Brown D."/>
            <person name="John T."/>
            <person name="Oh Y."/>
            <person name="Young N."/>
            <person name="Fitzgerald M."/>
            <person name="Haas B.J."/>
            <person name="Zeng Q."/>
            <person name="Young S."/>
            <person name="Adiconis X."/>
            <person name="Fan L."/>
            <person name="Levin J.Z."/>
            <person name="Mitchell T.K."/>
            <person name="Okubara P.A."/>
            <person name="Farman M.L."/>
            <person name="Kohn L.M."/>
            <person name="Birren B."/>
            <person name="Ma L.-J."/>
            <person name="Dean R.A."/>
        </authorList>
    </citation>
    <scope>NUCLEOTIDE SEQUENCE</scope>
    <source>
        <strain evidence="3">ATCC 64411 / 73-15</strain>
    </source>
</reference>
<evidence type="ECO:0000313" key="4">
    <source>
        <dbReference type="Proteomes" id="UP000011715"/>
    </source>
</evidence>
<accession>A0A0C4DNV4</accession>
<gene>
    <name evidence="2" type="ORF">MAPG_01501</name>
</gene>
<dbReference type="eggNOG" id="ENOG502RG09">
    <property type="taxonomic scope" value="Eukaryota"/>
</dbReference>
<reference evidence="2" key="3">
    <citation type="submission" date="2011-03" db="EMBL/GenBank/DDBJ databases">
        <title>Annotation of Magnaporthe poae ATCC 64411.</title>
        <authorList>
            <person name="Ma L.-J."/>
            <person name="Dead R."/>
            <person name="Young S.K."/>
            <person name="Zeng Q."/>
            <person name="Gargeya S."/>
            <person name="Fitzgerald M."/>
            <person name="Haas B."/>
            <person name="Abouelleil A."/>
            <person name="Alvarado L."/>
            <person name="Arachchi H.M."/>
            <person name="Berlin A."/>
            <person name="Brown A."/>
            <person name="Chapman S.B."/>
            <person name="Chen Z."/>
            <person name="Dunbar C."/>
            <person name="Freedman E."/>
            <person name="Gearin G."/>
            <person name="Gellesch M."/>
            <person name="Goldberg J."/>
            <person name="Griggs A."/>
            <person name="Gujja S."/>
            <person name="Heiman D."/>
            <person name="Howarth C."/>
            <person name="Larson L."/>
            <person name="Lui A."/>
            <person name="MacDonald P.J.P."/>
            <person name="Mehta T."/>
            <person name="Montmayeur A."/>
            <person name="Murphy C."/>
            <person name="Neiman D."/>
            <person name="Pearson M."/>
            <person name="Priest M."/>
            <person name="Roberts A."/>
            <person name="Saif S."/>
            <person name="Shea T."/>
            <person name="Shenoy N."/>
            <person name="Sisk P."/>
            <person name="Stolte C."/>
            <person name="Sykes S."/>
            <person name="Yandava C."/>
            <person name="Wortman J."/>
            <person name="Nusbaum C."/>
            <person name="Birren B."/>
        </authorList>
    </citation>
    <scope>NUCLEOTIDE SEQUENCE</scope>
    <source>
        <strain evidence="2">ATCC 64411</strain>
    </source>
</reference>
<evidence type="ECO:0000313" key="3">
    <source>
        <dbReference type="EnsemblFungi" id="MAPG_01501T0"/>
    </source>
</evidence>
<evidence type="ECO:0000256" key="1">
    <source>
        <dbReference type="SAM" id="MobiDB-lite"/>
    </source>
</evidence>
<reference evidence="4" key="1">
    <citation type="submission" date="2010-05" db="EMBL/GenBank/DDBJ databases">
        <title>The genome sequence of Magnaporthe poae strain ATCC 64411.</title>
        <authorList>
            <person name="Ma L.-J."/>
            <person name="Dead R."/>
            <person name="Young S."/>
            <person name="Zeng Q."/>
            <person name="Koehrsen M."/>
            <person name="Alvarado L."/>
            <person name="Berlin A."/>
            <person name="Chapman S.B."/>
            <person name="Chen Z."/>
            <person name="Freedman E."/>
            <person name="Gellesch M."/>
            <person name="Goldberg J."/>
            <person name="Griggs A."/>
            <person name="Gujja S."/>
            <person name="Heilman E.R."/>
            <person name="Heiman D."/>
            <person name="Hepburn T."/>
            <person name="Howarth C."/>
            <person name="Jen D."/>
            <person name="Larson L."/>
            <person name="Mehta T."/>
            <person name="Neiman D."/>
            <person name="Pearson M."/>
            <person name="Roberts A."/>
            <person name="Saif S."/>
            <person name="Shea T."/>
            <person name="Shenoy N."/>
            <person name="Sisk P."/>
            <person name="Stolte C."/>
            <person name="Sykes S."/>
            <person name="Walk T."/>
            <person name="White J."/>
            <person name="Yandava C."/>
            <person name="Haas B."/>
            <person name="Nusbaum C."/>
            <person name="Birren B."/>
        </authorList>
    </citation>
    <scope>NUCLEOTIDE SEQUENCE [LARGE SCALE GENOMIC DNA]</scope>
    <source>
        <strain evidence="4">ATCC 64411 / 73-15</strain>
    </source>
</reference>
<name>A0A0C4DNV4_MAGP6</name>
<protein>
    <submittedName>
        <fullName evidence="2 3">Uncharacterized protein</fullName>
    </submittedName>
</protein>
<dbReference type="STRING" id="644358.A0A0C4DNV4"/>
<proteinExistence type="predicted"/>
<sequence length="166" mass="15818">MRTQAASQPSASRNTTAPRPGAKGLFATPAADRPIQTIEGSAEPQQPGSSDLGLGLGSTGASYMPYGDGGLMGSGLGGSLYAAPSFRVAGTGTLPEVIGSIPAVTTAAAGTFTGLFDIGFGSDTIGAPALGSGYDLPAGLLTSTSNGGGGAYGTSALTGGLTSSAA</sequence>
<dbReference type="AlphaFoldDB" id="A0A0C4DNV4"/>